<keyword evidence="4" id="KW-1185">Reference proteome</keyword>
<dbReference type="STRING" id="475255.SAMN04488101_11034"/>
<evidence type="ECO:0000259" key="2">
    <source>
        <dbReference type="Pfam" id="PF14344"/>
    </source>
</evidence>
<feature type="domain" description="DUF4397" evidence="2">
    <location>
        <begin position="36"/>
        <end position="168"/>
    </location>
</feature>
<feature type="chain" id="PRO_5012145052" description="DUF4397 domain-containing protein" evidence="1">
    <location>
        <begin position="24"/>
        <end position="256"/>
    </location>
</feature>
<name>A0A1W2E4Y0_9SPHI</name>
<keyword evidence="1" id="KW-0732">Signal</keyword>
<dbReference type="InterPro" id="IPR025510">
    <property type="entry name" value="DUF4397"/>
</dbReference>
<dbReference type="PROSITE" id="PS51257">
    <property type="entry name" value="PROKAR_LIPOPROTEIN"/>
    <property type="match status" value="1"/>
</dbReference>
<dbReference type="AlphaFoldDB" id="A0A1W2E4Y0"/>
<reference evidence="3 4" key="1">
    <citation type="submission" date="2017-04" db="EMBL/GenBank/DDBJ databases">
        <authorList>
            <person name="Afonso C.L."/>
            <person name="Miller P.J."/>
            <person name="Scott M.A."/>
            <person name="Spackman E."/>
            <person name="Goraichik I."/>
            <person name="Dimitrov K.M."/>
            <person name="Suarez D.L."/>
            <person name="Swayne D.E."/>
        </authorList>
    </citation>
    <scope>NUCLEOTIDE SEQUENCE [LARGE SCALE GENOMIC DNA]</scope>
    <source>
        <strain evidence="3 4">DSM 19625</strain>
    </source>
</reference>
<dbReference type="Proteomes" id="UP000192678">
    <property type="component" value="Unassembled WGS sequence"/>
</dbReference>
<organism evidence="3 4">
    <name type="scientific">Pedobacter nyackensis</name>
    <dbReference type="NCBI Taxonomy" id="475255"/>
    <lineage>
        <taxon>Bacteria</taxon>
        <taxon>Pseudomonadati</taxon>
        <taxon>Bacteroidota</taxon>
        <taxon>Sphingobacteriia</taxon>
        <taxon>Sphingobacteriales</taxon>
        <taxon>Sphingobacteriaceae</taxon>
        <taxon>Pedobacter</taxon>
    </lineage>
</organism>
<sequence>MKKNYIIILSVVALLFSSCEKNAVQVIDSLPNGPFVRGYNFAVNGPSVNFYVNDTKISATNSTTGIEATTGVAYAGIFPANNNYLSLSNTGSVVFKTIIPSKASANPGVVIATVPATIEAGKYYSLFTSGVYDATAKTTSGFILEDALPAPDTSVAYVRFVNTVPNATNGFDLKAVNTTILNQVVIAPVIAYKAASGFTKVPNGVYNLTSVSANVPANYTITRNTVSFSKGFVYTIASRGSVTVAGNLGLDLTRNR</sequence>
<feature type="signal peptide" evidence="1">
    <location>
        <begin position="1"/>
        <end position="23"/>
    </location>
</feature>
<gene>
    <name evidence="3" type="ORF">SAMN04488101_11034</name>
</gene>
<accession>A0A1W2E4Y0</accession>
<evidence type="ECO:0000256" key="1">
    <source>
        <dbReference type="SAM" id="SignalP"/>
    </source>
</evidence>
<protein>
    <recommendedName>
        <fullName evidence="2">DUF4397 domain-containing protein</fullName>
    </recommendedName>
</protein>
<proteinExistence type="predicted"/>
<dbReference type="OrthoDB" id="9792011at2"/>
<dbReference type="EMBL" id="FWYB01000010">
    <property type="protein sequence ID" value="SMD04843.1"/>
    <property type="molecule type" value="Genomic_DNA"/>
</dbReference>
<evidence type="ECO:0000313" key="4">
    <source>
        <dbReference type="Proteomes" id="UP000192678"/>
    </source>
</evidence>
<evidence type="ECO:0000313" key="3">
    <source>
        <dbReference type="EMBL" id="SMD04843.1"/>
    </source>
</evidence>
<dbReference type="RefSeq" id="WP_159452676.1">
    <property type="nucleotide sequence ID" value="NZ_FWYB01000010.1"/>
</dbReference>
<dbReference type="Pfam" id="PF14344">
    <property type="entry name" value="DUF4397"/>
    <property type="match status" value="1"/>
</dbReference>